<organism evidence="1">
    <name type="scientific">Ligilactobacillus agilis</name>
    <dbReference type="NCBI Taxonomy" id="1601"/>
    <lineage>
        <taxon>Bacteria</taxon>
        <taxon>Bacillati</taxon>
        <taxon>Bacillota</taxon>
        <taxon>Bacilli</taxon>
        <taxon>Lactobacillales</taxon>
        <taxon>Lactobacillaceae</taxon>
        <taxon>Ligilactobacillus</taxon>
    </lineage>
</organism>
<accession>A0A6F9XP32</accession>
<protein>
    <submittedName>
        <fullName evidence="1">Uncharacterized protein</fullName>
    </submittedName>
</protein>
<reference evidence="1" key="1">
    <citation type="submission" date="2019-10" db="EMBL/GenBank/DDBJ databases">
        <title>Lactobacillus agilis SY212 Whole Genome Sequencing Project.</title>
        <authorList>
            <person name="Suzuki S."/>
            <person name="Endo A."/>
            <person name="Maeno S."/>
            <person name="Shiwa Y."/>
            <person name="Matsutani M."/>
            <person name="Kajikawa A."/>
        </authorList>
    </citation>
    <scope>NUCLEOTIDE SEQUENCE</scope>
    <source>
        <strain evidence="1">SY212</strain>
    </source>
</reference>
<dbReference type="Proteomes" id="UP000494265">
    <property type="component" value="Unassembled WGS sequence"/>
</dbReference>
<evidence type="ECO:0000313" key="1">
    <source>
        <dbReference type="EMBL" id="GET06945.1"/>
    </source>
</evidence>
<comment type="caution">
    <text evidence="1">The sequence shown here is derived from an EMBL/GenBank/DDBJ whole genome shotgun (WGS) entry which is preliminary data.</text>
</comment>
<proteinExistence type="predicted"/>
<dbReference type="RefSeq" id="WP_172585136.1">
    <property type="nucleotide sequence ID" value="NZ_BLAM01000191.1"/>
</dbReference>
<dbReference type="EMBL" id="BLAM01000191">
    <property type="protein sequence ID" value="GET06945.1"/>
    <property type="molecule type" value="Genomic_DNA"/>
</dbReference>
<sequence length="229" mass="26655">MSNISTASGIISLPKDFYQKNKTLIKAAKPQSQDYGIELISGPLTYDESNEVSWDFSGNGKWSMDKTFEWCLTKTIAGQKLAQKMSEHNVTFTVEYYDYEPGCEFLVEGNGTLIPKKEIINNEEKWVMDVNVAEHYLEYTDYNKIKLEFEDGITIGHNTKTNINMLLTDDKLCELYQKNKHALNMTYKEFIINMEKLIKNDPELDNGLCDFRLEQWIDDSEEFLDEFQE</sequence>
<name>A0A6F9XP32_9LACO</name>
<dbReference type="AlphaFoldDB" id="A0A6F9XP32"/>
<gene>
    <name evidence="1" type="ORF">SY212_19750</name>
</gene>